<dbReference type="Proteomes" id="UP000830375">
    <property type="component" value="Unassembled WGS sequence"/>
</dbReference>
<evidence type="ECO:0000313" key="3">
    <source>
        <dbReference type="Proteomes" id="UP000830375"/>
    </source>
</evidence>
<sequence>MILKWNFPSSALPRLPVELHPNSPRSALSASPSPESSQSSTRHRRRI</sequence>
<reference evidence="2 3" key="1">
    <citation type="submission" date="2022-01" db="EMBL/GenBank/DDBJ databases">
        <title>A high-quality chromosome-level genome assembly of rohu carp, Labeo rohita.</title>
        <authorList>
            <person name="Arick M.A. II"/>
            <person name="Hsu C.-Y."/>
            <person name="Magbanua Z."/>
            <person name="Pechanova O."/>
            <person name="Grover C."/>
            <person name="Miller E."/>
            <person name="Thrash A."/>
            <person name="Ezzel L."/>
            <person name="Alam S."/>
            <person name="Benzie J."/>
            <person name="Hamilton M."/>
            <person name="Karsi A."/>
            <person name="Lawrence M.L."/>
            <person name="Peterson D.G."/>
        </authorList>
    </citation>
    <scope>NUCLEOTIDE SEQUENCE [LARGE SCALE GENOMIC DNA]</scope>
    <source>
        <strain evidence="3">BAU-BD-2019</strain>
        <tissue evidence="2">Blood</tissue>
    </source>
</reference>
<evidence type="ECO:0000256" key="1">
    <source>
        <dbReference type="SAM" id="MobiDB-lite"/>
    </source>
</evidence>
<protein>
    <submittedName>
        <fullName evidence="2">Filamentous hemagglutinin transporter protein FhaC</fullName>
    </submittedName>
</protein>
<feature type="region of interest" description="Disordered" evidence="1">
    <location>
        <begin position="1"/>
        <end position="47"/>
    </location>
</feature>
<evidence type="ECO:0000313" key="2">
    <source>
        <dbReference type="EMBL" id="KAI2651585.1"/>
    </source>
</evidence>
<organism evidence="2 3">
    <name type="scientific">Labeo rohita</name>
    <name type="common">Indian major carp</name>
    <name type="synonym">Cyprinus rohita</name>
    <dbReference type="NCBI Taxonomy" id="84645"/>
    <lineage>
        <taxon>Eukaryota</taxon>
        <taxon>Metazoa</taxon>
        <taxon>Chordata</taxon>
        <taxon>Craniata</taxon>
        <taxon>Vertebrata</taxon>
        <taxon>Euteleostomi</taxon>
        <taxon>Actinopterygii</taxon>
        <taxon>Neopterygii</taxon>
        <taxon>Teleostei</taxon>
        <taxon>Ostariophysi</taxon>
        <taxon>Cypriniformes</taxon>
        <taxon>Cyprinidae</taxon>
        <taxon>Labeoninae</taxon>
        <taxon>Labeonini</taxon>
        <taxon>Labeo</taxon>
    </lineage>
</organism>
<dbReference type="EMBL" id="JACTAM010000021">
    <property type="protein sequence ID" value="KAI2651585.1"/>
    <property type="molecule type" value="Genomic_DNA"/>
</dbReference>
<keyword evidence="3" id="KW-1185">Reference proteome</keyword>
<name>A0ABQ8LMD6_LABRO</name>
<gene>
    <name evidence="2" type="ORF">H4Q32_019712</name>
</gene>
<feature type="compositionally biased region" description="Low complexity" evidence="1">
    <location>
        <begin position="21"/>
        <end position="40"/>
    </location>
</feature>
<comment type="caution">
    <text evidence="2">The sequence shown here is derived from an EMBL/GenBank/DDBJ whole genome shotgun (WGS) entry which is preliminary data.</text>
</comment>
<proteinExistence type="predicted"/>
<accession>A0ABQ8LMD6</accession>